<keyword evidence="2" id="KW-1185">Reference proteome</keyword>
<dbReference type="Proteomes" id="UP001066276">
    <property type="component" value="Chromosome 12"/>
</dbReference>
<gene>
    <name evidence="1" type="ORF">NDU88_004254</name>
</gene>
<reference evidence="1" key="1">
    <citation type="journal article" date="2022" name="bioRxiv">
        <title>Sequencing and chromosome-scale assembly of the giantPleurodeles waltlgenome.</title>
        <authorList>
            <person name="Brown T."/>
            <person name="Elewa A."/>
            <person name="Iarovenko S."/>
            <person name="Subramanian E."/>
            <person name="Araus A.J."/>
            <person name="Petzold A."/>
            <person name="Susuki M."/>
            <person name="Suzuki K.-i.T."/>
            <person name="Hayashi T."/>
            <person name="Toyoda A."/>
            <person name="Oliveira C."/>
            <person name="Osipova E."/>
            <person name="Leigh N.D."/>
            <person name="Simon A."/>
            <person name="Yun M.H."/>
        </authorList>
    </citation>
    <scope>NUCLEOTIDE SEQUENCE</scope>
    <source>
        <strain evidence="1">20211129_DDA</strain>
        <tissue evidence="1">Liver</tissue>
    </source>
</reference>
<evidence type="ECO:0000313" key="2">
    <source>
        <dbReference type="Proteomes" id="UP001066276"/>
    </source>
</evidence>
<proteinExistence type="predicted"/>
<organism evidence="1 2">
    <name type="scientific">Pleurodeles waltl</name>
    <name type="common">Iberian ribbed newt</name>
    <dbReference type="NCBI Taxonomy" id="8319"/>
    <lineage>
        <taxon>Eukaryota</taxon>
        <taxon>Metazoa</taxon>
        <taxon>Chordata</taxon>
        <taxon>Craniata</taxon>
        <taxon>Vertebrata</taxon>
        <taxon>Euteleostomi</taxon>
        <taxon>Amphibia</taxon>
        <taxon>Batrachia</taxon>
        <taxon>Caudata</taxon>
        <taxon>Salamandroidea</taxon>
        <taxon>Salamandridae</taxon>
        <taxon>Pleurodelinae</taxon>
        <taxon>Pleurodeles</taxon>
    </lineage>
</organism>
<protein>
    <submittedName>
        <fullName evidence="1">Uncharacterized protein</fullName>
    </submittedName>
</protein>
<sequence length="98" mass="10971">MSTPRCKIGAGSLPSEFYQSSLRLLTDRLLEVFREAQQLGSLPKSIQEALKNMSPKPEQVLTQLGSYRLLSIINMHLKVLAKALANRLKAVISHMIHD</sequence>
<name>A0AAV7L0Y1_PLEWA</name>
<evidence type="ECO:0000313" key="1">
    <source>
        <dbReference type="EMBL" id="KAJ1084100.1"/>
    </source>
</evidence>
<accession>A0AAV7L0Y1</accession>
<comment type="caution">
    <text evidence="1">The sequence shown here is derived from an EMBL/GenBank/DDBJ whole genome shotgun (WGS) entry which is preliminary data.</text>
</comment>
<dbReference type="EMBL" id="JANPWB010000016">
    <property type="protein sequence ID" value="KAJ1084100.1"/>
    <property type="molecule type" value="Genomic_DNA"/>
</dbReference>
<dbReference type="AlphaFoldDB" id="A0AAV7L0Y1"/>